<evidence type="ECO:0000256" key="2">
    <source>
        <dbReference type="ARBA" id="ARBA00002184"/>
    </source>
</evidence>
<sequence length="967" mass="109358">MHKHFVRMITVMFLLFWGTTSYAQTPQSSQLQWQLLQETIYKSESDHRQYQGIKLANNMTVLLVSDEKATKSLAAVAIPVGSMENPDSQLGLAHYLEHMVLMGSERYPQSGDLSEFLQKHGGSYNASTASYRTAFYLEVENEALAQATDRLADALAEPLLNPVNADRERNAVNAELTMARSRDGMRVAQIRAETLNPKHPNARFSGGNLETLKDKPGSKLQTELVDFYQRYYSANLMKGVIYGNQPIDKLTQIAVDTFGRIPDRKASVPVITVPAVTEKEKGIIIHYVPAQPQKALQLEFSIDNNSADFRSKTDEYLGYIIGNRSLNTLSDWLQTQGLAESISAGAEPMVDRNKGIFFIYVTLTDKGLAQRDQIVAAIFAYINLLKQKGIQKSYFDEIAKVLNLSFRYGSVVRDMHYIEWLSDAMLRVPVSNVLNAGYLADNYDPKAIANRLAELTPENARIWYISPKEPHNKQAYFVQAPYQVDRITLQQRVKWQQLEEQMSFSLPAPNPYIPDDLKLIKADKSKKHPEMIVEQQNVRLLYMPSQYFADEPKASITLDLRNAEGLNSAREQVTSSLLDYLAGLSLDQLSYQASVAGMNISTGSSQGLQLGVSGYTQSLPALLTSLISNYMAFTPTEEQLAQAKSWYREQIAVSNNAKAYDMAMQSLKRLSVVPYTEQSTRLEALETITVQDIVTYRHEMIKNAALQMMIIGNLTEQQSKVIAESAHNQLANQGNDWWSGDKVVIDKNYPVNFQRVGSSTDGALAEVYIPTGYNRIEGYVYSSLLSNMLQPWFYEQLRTVEQLGYAVFAFNTSVGEQWGLGFLLQSNSKQPKYLNQRYQDFYQNAGNKLKAMPQADFEQYKSALINEKQQPPQTFYAEVARFSGDFSRNNFSFDSRDKMLEILKKTTQQQLISFYRNAVIKHIGLSFISQVIGKSGNLDGYAKLKGWKTYQNVTEFQKRLPVEVRAQ</sequence>
<evidence type="ECO:0000256" key="13">
    <source>
        <dbReference type="ARBA" id="ARBA00033450"/>
    </source>
</evidence>
<dbReference type="InterPro" id="IPR032632">
    <property type="entry name" value="Peptidase_M16_M"/>
</dbReference>
<evidence type="ECO:0000259" key="18">
    <source>
        <dbReference type="Pfam" id="PF16187"/>
    </source>
</evidence>
<dbReference type="FunFam" id="3.30.830.10:FF:000012">
    <property type="entry name" value="Protease 3"/>
    <property type="match status" value="1"/>
</dbReference>
<evidence type="ECO:0000259" key="16">
    <source>
        <dbReference type="Pfam" id="PF00675"/>
    </source>
</evidence>
<evidence type="ECO:0000256" key="14">
    <source>
        <dbReference type="RuleBase" id="RU004447"/>
    </source>
</evidence>
<dbReference type="EC" id="3.4.24.55" evidence="4"/>
<evidence type="ECO:0000256" key="15">
    <source>
        <dbReference type="SAM" id="SignalP"/>
    </source>
</evidence>
<reference evidence="20 21" key="1">
    <citation type="journal article" date="2018" name="Int. J. Syst. Evol. Microbiol.">
        <title>Whole-genome-based revisit of Photorhabdus phylogeny: proposal for the elevation of most Photorhabdus subspecies to the species level and description of one novel species Photorhabdus bodei sp. nov., and one novel subspecies Photorhabdus laumondii subsp. clarkei subsp. nov.</title>
        <authorList>
            <person name="Machado R.A.R."/>
            <person name="Wuthrich D."/>
            <person name="Kuhnert P."/>
            <person name="Arce C.C.M."/>
            <person name="Thonen L."/>
            <person name="Ruiz C."/>
            <person name="Zhang X."/>
            <person name="Robert C.A.M."/>
            <person name="Karimi J."/>
            <person name="Kamali S."/>
            <person name="Ma J."/>
            <person name="Bruggmann R."/>
            <person name="Erb M."/>
        </authorList>
    </citation>
    <scope>NUCLEOTIDE SEQUENCE [LARGE SCALE GENOMIC DNA]</scope>
    <source>
        <strain evidence="20 21">BOJ-47</strain>
    </source>
</reference>
<dbReference type="Pfam" id="PF16187">
    <property type="entry name" value="Peptidase_M16_M"/>
    <property type="match status" value="1"/>
</dbReference>
<evidence type="ECO:0000256" key="11">
    <source>
        <dbReference type="ARBA" id="ARBA00029597"/>
    </source>
</evidence>
<organism evidence="20 21">
    <name type="scientific">Photorhabdus laumondii subsp. clarkei</name>
    <dbReference type="NCBI Taxonomy" id="2029685"/>
    <lineage>
        <taxon>Bacteria</taxon>
        <taxon>Pseudomonadati</taxon>
        <taxon>Pseudomonadota</taxon>
        <taxon>Gammaproteobacteria</taxon>
        <taxon>Enterobacterales</taxon>
        <taxon>Morganellaceae</taxon>
        <taxon>Photorhabdus</taxon>
    </lineage>
</organism>
<evidence type="ECO:0000256" key="7">
    <source>
        <dbReference type="ARBA" id="ARBA00022723"/>
    </source>
</evidence>
<dbReference type="GO" id="GO:0004222">
    <property type="term" value="F:metalloendopeptidase activity"/>
    <property type="evidence" value="ECO:0007669"/>
    <property type="project" value="UniProtKB-EC"/>
</dbReference>
<dbReference type="GO" id="GO:0046872">
    <property type="term" value="F:metal ion binding"/>
    <property type="evidence" value="ECO:0007669"/>
    <property type="project" value="UniProtKB-KW"/>
</dbReference>
<dbReference type="AlphaFoldDB" id="A0A329VHP3"/>
<dbReference type="InterPro" id="IPR011765">
    <property type="entry name" value="Pept_M16_N"/>
</dbReference>
<feature type="domain" description="Coenzyme PQQ synthesis protein F-like C-terminal lobe" evidence="19">
    <location>
        <begin position="784"/>
        <end position="882"/>
    </location>
</feature>
<dbReference type="InterPro" id="IPR001431">
    <property type="entry name" value="Pept_M16_Zn_BS"/>
</dbReference>
<keyword evidence="9" id="KW-0862">Zinc</keyword>
<dbReference type="Pfam" id="PF05193">
    <property type="entry name" value="Peptidase_M16_C"/>
    <property type="match status" value="1"/>
</dbReference>
<dbReference type="PROSITE" id="PS00143">
    <property type="entry name" value="INSULINASE"/>
    <property type="match status" value="1"/>
</dbReference>
<dbReference type="PANTHER" id="PTHR43690">
    <property type="entry name" value="NARDILYSIN"/>
    <property type="match status" value="1"/>
</dbReference>
<gene>
    <name evidence="20" type="ORF">CKY01_09590</name>
</gene>
<comment type="cofactor">
    <cofactor evidence="1">
        <name>Zn(2+)</name>
        <dbReference type="ChEBI" id="CHEBI:29105"/>
    </cofactor>
</comment>
<feature type="chain" id="PRO_5016246070" description="Protease 3" evidence="15">
    <location>
        <begin position="24"/>
        <end position="967"/>
    </location>
</feature>
<dbReference type="GO" id="GO:0006508">
    <property type="term" value="P:proteolysis"/>
    <property type="evidence" value="ECO:0007669"/>
    <property type="project" value="UniProtKB-KW"/>
</dbReference>
<evidence type="ECO:0000256" key="1">
    <source>
        <dbReference type="ARBA" id="ARBA00001947"/>
    </source>
</evidence>
<dbReference type="Pfam" id="PF22456">
    <property type="entry name" value="PqqF-like_C_4"/>
    <property type="match status" value="1"/>
</dbReference>
<evidence type="ECO:0000256" key="12">
    <source>
        <dbReference type="ARBA" id="ARBA00031184"/>
    </source>
</evidence>
<comment type="function">
    <text evidence="2">Endopeptidase that degrades small peptides of less than 7 kDa, such as glucagon and insulin.</text>
</comment>
<dbReference type="InterPro" id="IPR050626">
    <property type="entry name" value="Peptidase_M16"/>
</dbReference>
<dbReference type="Pfam" id="PF00675">
    <property type="entry name" value="Peptidase_M16"/>
    <property type="match status" value="1"/>
</dbReference>
<name>A0A329VHP3_9GAMM</name>
<dbReference type="PANTHER" id="PTHR43690:SF18">
    <property type="entry name" value="INSULIN-DEGRADING ENZYME-RELATED"/>
    <property type="match status" value="1"/>
</dbReference>
<keyword evidence="15" id="KW-0732">Signal</keyword>
<accession>A0A329VHP3</accession>
<feature type="domain" description="Peptidase M16 C-terminal" evidence="17">
    <location>
        <begin position="223"/>
        <end position="400"/>
    </location>
</feature>
<dbReference type="InterPro" id="IPR007863">
    <property type="entry name" value="Peptidase_M16_C"/>
</dbReference>
<dbReference type="Proteomes" id="UP000250870">
    <property type="component" value="Unassembled WGS sequence"/>
</dbReference>
<evidence type="ECO:0000256" key="4">
    <source>
        <dbReference type="ARBA" id="ARBA00012449"/>
    </source>
</evidence>
<evidence type="ECO:0000256" key="6">
    <source>
        <dbReference type="ARBA" id="ARBA00022670"/>
    </source>
</evidence>
<proteinExistence type="inferred from homology"/>
<evidence type="ECO:0000259" key="19">
    <source>
        <dbReference type="Pfam" id="PF22456"/>
    </source>
</evidence>
<dbReference type="InterPro" id="IPR011249">
    <property type="entry name" value="Metalloenz_LuxS/M16"/>
</dbReference>
<dbReference type="InterPro" id="IPR054734">
    <property type="entry name" value="PqqF-like_C_4"/>
</dbReference>
<keyword evidence="8" id="KW-0378">Hydrolase</keyword>
<evidence type="ECO:0000256" key="3">
    <source>
        <dbReference type="ARBA" id="ARBA00007261"/>
    </source>
</evidence>
<comment type="caution">
    <text evidence="20">The sequence shown here is derived from an EMBL/GenBank/DDBJ whole genome shotgun (WGS) entry which is preliminary data.</text>
</comment>
<evidence type="ECO:0000256" key="9">
    <source>
        <dbReference type="ARBA" id="ARBA00022833"/>
    </source>
</evidence>
<evidence type="ECO:0000313" key="20">
    <source>
        <dbReference type="EMBL" id="RAW91212.1"/>
    </source>
</evidence>
<evidence type="ECO:0000256" key="10">
    <source>
        <dbReference type="ARBA" id="ARBA00023049"/>
    </source>
</evidence>
<dbReference type="RefSeq" id="WP_113025539.1">
    <property type="nucleotide sequence ID" value="NZ_CAWNWQ010000010.1"/>
</dbReference>
<comment type="similarity">
    <text evidence="3 14">Belongs to the peptidase M16 family.</text>
</comment>
<dbReference type="NCBIfam" id="NF011681">
    <property type="entry name" value="PRK15101.1"/>
    <property type="match status" value="1"/>
</dbReference>
<protein>
    <recommendedName>
        <fullName evidence="5">Protease 3</fullName>
        <ecNumber evidence="4">3.4.24.55</ecNumber>
    </recommendedName>
    <alternativeName>
        <fullName evidence="13">Pitrilysin</fullName>
    </alternativeName>
    <alternativeName>
        <fullName evidence="12">Protease III</fullName>
    </alternativeName>
    <alternativeName>
        <fullName evidence="11">Protease pi</fullName>
    </alternativeName>
</protein>
<dbReference type="EMBL" id="NSCI01000010">
    <property type="protein sequence ID" value="RAW91212.1"/>
    <property type="molecule type" value="Genomic_DNA"/>
</dbReference>
<keyword evidence="7" id="KW-0479">Metal-binding</keyword>
<evidence type="ECO:0000256" key="8">
    <source>
        <dbReference type="ARBA" id="ARBA00022801"/>
    </source>
</evidence>
<dbReference type="GO" id="GO:0005737">
    <property type="term" value="C:cytoplasm"/>
    <property type="evidence" value="ECO:0007669"/>
    <property type="project" value="UniProtKB-ARBA"/>
</dbReference>
<keyword evidence="6" id="KW-0645">Protease</keyword>
<keyword evidence="10" id="KW-0482">Metalloprotease</keyword>
<dbReference type="SUPFAM" id="SSF63411">
    <property type="entry name" value="LuxS/MPP-like metallohydrolase"/>
    <property type="match status" value="4"/>
</dbReference>
<feature type="domain" description="Peptidase M16 N-terminal" evidence="16">
    <location>
        <begin position="61"/>
        <end position="197"/>
    </location>
</feature>
<evidence type="ECO:0000256" key="5">
    <source>
        <dbReference type="ARBA" id="ARBA00017565"/>
    </source>
</evidence>
<evidence type="ECO:0000259" key="17">
    <source>
        <dbReference type="Pfam" id="PF05193"/>
    </source>
</evidence>
<feature type="domain" description="Peptidase M16 middle/third" evidence="18">
    <location>
        <begin position="406"/>
        <end position="683"/>
    </location>
</feature>
<dbReference type="Gene3D" id="3.30.830.10">
    <property type="entry name" value="Metalloenzyme, LuxS/M16 peptidase-like"/>
    <property type="match status" value="4"/>
</dbReference>
<evidence type="ECO:0000313" key="21">
    <source>
        <dbReference type="Proteomes" id="UP000250870"/>
    </source>
</evidence>
<feature type="signal peptide" evidence="15">
    <location>
        <begin position="1"/>
        <end position="23"/>
    </location>
</feature>